<dbReference type="Proteomes" id="UP000078237">
    <property type="component" value="Unassembled WGS sequence"/>
</dbReference>
<dbReference type="PANTHER" id="PTHR38790">
    <property type="entry name" value="2EXR DOMAIN-CONTAINING PROTEIN-RELATED"/>
    <property type="match status" value="1"/>
</dbReference>
<dbReference type="AlphaFoldDB" id="A0A175W0A1"/>
<dbReference type="InterPro" id="IPR056632">
    <property type="entry name" value="DUF7730"/>
</dbReference>
<evidence type="ECO:0000313" key="4">
    <source>
        <dbReference type="Proteomes" id="UP000078237"/>
    </source>
</evidence>
<comment type="caution">
    <text evidence="3">The sequence shown here is derived from an EMBL/GenBank/DDBJ whole genome shotgun (WGS) entry which is preliminary data.</text>
</comment>
<reference evidence="3 4" key="1">
    <citation type="journal article" date="2016" name="Genome Announc.">
        <title>Genome Sequence of Madurella mycetomatis mm55, Isolated from a Human Mycetoma Case in Sudan.</title>
        <authorList>
            <person name="Smit S."/>
            <person name="Derks M.F."/>
            <person name="Bervoets S."/>
            <person name="Fahal A."/>
            <person name="van Leeuwen W."/>
            <person name="van Belkum A."/>
            <person name="van de Sande W.W."/>
        </authorList>
    </citation>
    <scope>NUCLEOTIDE SEQUENCE [LARGE SCALE GENOMIC DNA]</scope>
    <source>
        <strain evidence="4">mm55</strain>
    </source>
</reference>
<protein>
    <recommendedName>
        <fullName evidence="2">DUF7730 domain-containing protein</fullName>
    </recommendedName>
</protein>
<evidence type="ECO:0000256" key="1">
    <source>
        <dbReference type="SAM" id="MobiDB-lite"/>
    </source>
</evidence>
<dbReference type="EMBL" id="LCTW02000187">
    <property type="protein sequence ID" value="KXX76911.1"/>
    <property type="molecule type" value="Genomic_DNA"/>
</dbReference>
<feature type="domain" description="DUF7730" evidence="2">
    <location>
        <begin position="53"/>
        <end position="201"/>
    </location>
</feature>
<feature type="region of interest" description="Disordered" evidence="1">
    <location>
        <begin position="1"/>
        <end position="56"/>
    </location>
</feature>
<evidence type="ECO:0000313" key="3">
    <source>
        <dbReference type="EMBL" id="KXX76911.1"/>
    </source>
</evidence>
<dbReference type="PANTHER" id="PTHR38790:SF4">
    <property type="entry name" value="2EXR DOMAIN-CONTAINING PROTEIN"/>
    <property type="match status" value="1"/>
</dbReference>
<accession>A0A175W0A1</accession>
<dbReference type="Pfam" id="PF24864">
    <property type="entry name" value="DUF7730"/>
    <property type="match status" value="1"/>
</dbReference>
<sequence>MSFIRRVFSGKSVASRRQHESRQESPPSHALDTLPALPTSRRPITPVTPNPQQLSSPFFKLPPELRQQIYRLLFSRREIHIDVRYTALETSTPHSTRGASFEPADCWRWRASTCHRHPDAQPILDRCGWGGLPPTACSLFDTPCVIGKEVLGLLLCCRLAYCEAVEVLYAENTFHITTGALVLYTDRLLPPERSGAVTSLIYQVTQGSTWDYATSQLKITPGLPAYEALLLRIPKAFPSLVRLLVVIQAPLDRKQVWEGFGHNPPNRDSIKDCLLSSMDTVVGGFGKPLVEYVLAMGQRAFDRLMKKERADAEIVESREDIWLQFWRPLSIAGGDKALNTGYWVRGVSLEE</sequence>
<dbReference type="VEuPathDB" id="FungiDB:MMYC01_207517"/>
<organism evidence="3 4">
    <name type="scientific">Madurella mycetomatis</name>
    <dbReference type="NCBI Taxonomy" id="100816"/>
    <lineage>
        <taxon>Eukaryota</taxon>
        <taxon>Fungi</taxon>
        <taxon>Dikarya</taxon>
        <taxon>Ascomycota</taxon>
        <taxon>Pezizomycotina</taxon>
        <taxon>Sordariomycetes</taxon>
        <taxon>Sordariomycetidae</taxon>
        <taxon>Sordariales</taxon>
        <taxon>Sordariales incertae sedis</taxon>
        <taxon>Madurella</taxon>
    </lineage>
</organism>
<keyword evidence="4" id="KW-1185">Reference proteome</keyword>
<proteinExistence type="predicted"/>
<gene>
    <name evidence="3" type="ORF">MMYC01_207517</name>
</gene>
<evidence type="ECO:0000259" key="2">
    <source>
        <dbReference type="Pfam" id="PF24864"/>
    </source>
</evidence>
<dbReference type="STRING" id="100816.A0A175W0A1"/>
<dbReference type="OrthoDB" id="515692at2759"/>
<name>A0A175W0A1_9PEZI</name>